<organism evidence="2 3">
    <name type="scientific">Theobroma cacao</name>
    <name type="common">Cacao</name>
    <name type="synonym">Cocoa</name>
    <dbReference type="NCBI Taxonomy" id="3641"/>
    <lineage>
        <taxon>Eukaryota</taxon>
        <taxon>Viridiplantae</taxon>
        <taxon>Streptophyta</taxon>
        <taxon>Embryophyta</taxon>
        <taxon>Tracheophyta</taxon>
        <taxon>Spermatophyta</taxon>
        <taxon>Magnoliopsida</taxon>
        <taxon>eudicotyledons</taxon>
        <taxon>Gunneridae</taxon>
        <taxon>Pentapetalae</taxon>
        <taxon>rosids</taxon>
        <taxon>malvids</taxon>
        <taxon>Malvales</taxon>
        <taxon>Malvaceae</taxon>
        <taxon>Byttnerioideae</taxon>
        <taxon>Theobroma</taxon>
    </lineage>
</organism>
<accession>A0A061EMS4</accession>
<sequence length="145" mass="16689">MAGTCLVPTLKHKGTPPPAFAQKKNRACTIHNSTWKMINLRGTQSLTVIIKMLRHLKLRLRPKAWCRPLAMLGLMTKLITNSFCQRGHLLRFDNLMADFEAAFGLEFLPLSPPFLFPILFLFSCNIFGLQRFTTSSMFLFFFPFF</sequence>
<feature type="transmembrane region" description="Helical" evidence="1">
    <location>
        <begin position="114"/>
        <end position="142"/>
    </location>
</feature>
<reference evidence="2 3" key="1">
    <citation type="journal article" date="2013" name="Genome Biol.">
        <title>The genome sequence of the most widely cultivated cacao type and its use to identify candidate genes regulating pod color.</title>
        <authorList>
            <person name="Motamayor J.C."/>
            <person name="Mockaitis K."/>
            <person name="Schmutz J."/>
            <person name="Haiminen N."/>
            <person name="Iii D.L."/>
            <person name="Cornejo O."/>
            <person name="Findley S.D."/>
            <person name="Zheng P."/>
            <person name="Utro F."/>
            <person name="Royaert S."/>
            <person name="Saski C."/>
            <person name="Jenkins J."/>
            <person name="Podicheti R."/>
            <person name="Zhao M."/>
            <person name="Scheffler B.E."/>
            <person name="Stack J.C."/>
            <person name="Feltus F.A."/>
            <person name="Mustiga G.M."/>
            <person name="Amores F."/>
            <person name="Phillips W."/>
            <person name="Marelli J.P."/>
            <person name="May G.D."/>
            <person name="Shapiro H."/>
            <person name="Ma J."/>
            <person name="Bustamante C.D."/>
            <person name="Schnell R.J."/>
            <person name="Main D."/>
            <person name="Gilbert D."/>
            <person name="Parida L."/>
            <person name="Kuhn D.N."/>
        </authorList>
    </citation>
    <scope>NUCLEOTIDE SEQUENCE [LARGE SCALE GENOMIC DNA]</scope>
    <source>
        <strain evidence="3">cv. Matina 1-6</strain>
    </source>
</reference>
<dbReference type="Proteomes" id="UP000026915">
    <property type="component" value="Chromosome 4"/>
</dbReference>
<keyword evidence="1" id="KW-0472">Membrane</keyword>
<keyword evidence="3" id="KW-1185">Reference proteome</keyword>
<dbReference type="AlphaFoldDB" id="A0A061EMS4"/>
<protein>
    <submittedName>
        <fullName evidence="2">Uncharacterized protein</fullName>
    </submittedName>
</protein>
<evidence type="ECO:0000313" key="3">
    <source>
        <dbReference type="Proteomes" id="UP000026915"/>
    </source>
</evidence>
<proteinExistence type="predicted"/>
<dbReference type="InParanoid" id="A0A061EMS4"/>
<gene>
    <name evidence="2" type="ORF">TCM_020820</name>
</gene>
<dbReference type="Gramene" id="EOY05963">
    <property type="protein sequence ID" value="EOY05963"/>
    <property type="gene ID" value="TCM_020820"/>
</dbReference>
<dbReference type="EMBL" id="CM001882">
    <property type="protein sequence ID" value="EOY05963.1"/>
    <property type="molecule type" value="Genomic_DNA"/>
</dbReference>
<dbReference type="HOGENOM" id="CLU_1790398_0_0_1"/>
<evidence type="ECO:0000313" key="2">
    <source>
        <dbReference type="EMBL" id="EOY05963.1"/>
    </source>
</evidence>
<name>A0A061EMS4_THECC</name>
<keyword evidence="1" id="KW-0812">Transmembrane</keyword>
<evidence type="ECO:0000256" key="1">
    <source>
        <dbReference type="SAM" id="Phobius"/>
    </source>
</evidence>
<keyword evidence="1" id="KW-1133">Transmembrane helix</keyword>